<dbReference type="PANTHER" id="PTHR46586:SF3">
    <property type="entry name" value="ANKYRIN REPEAT-CONTAINING PROTEIN"/>
    <property type="match status" value="1"/>
</dbReference>
<dbReference type="InterPro" id="IPR036047">
    <property type="entry name" value="F-box-like_dom_sf"/>
</dbReference>
<evidence type="ECO:0000313" key="3">
    <source>
        <dbReference type="EMBL" id="WZN65877.1"/>
    </source>
</evidence>
<dbReference type="SUPFAM" id="SSF48403">
    <property type="entry name" value="Ankyrin repeat"/>
    <property type="match status" value="1"/>
</dbReference>
<dbReference type="Pfam" id="PF00646">
    <property type="entry name" value="F-box"/>
    <property type="match status" value="1"/>
</dbReference>
<feature type="compositionally biased region" description="Basic and acidic residues" evidence="1">
    <location>
        <begin position="20"/>
        <end position="34"/>
    </location>
</feature>
<evidence type="ECO:0000256" key="1">
    <source>
        <dbReference type="SAM" id="MobiDB-lite"/>
    </source>
</evidence>
<proteinExistence type="predicted"/>
<sequence>MAIWLNLRYDVQMSFWRRESNEEGRDWESDRDEATGSEGPRAMVSTKKRRRGRGTDTEQGEVKALREKVEELRDEVQELKLSNAKVEAGCQTPQEDEKEVRLPTEVWAKIAGKLDPNDVCSFALVSKQLREAQVLAGRKLVTRPYYFGVDGYSIAYFTEDWCAYWSKTLNVFHTDPGVIREVLYIPARHGYLQVFEKYWSQGPQEKLSKLWDKETCGWAAQSGQLEVIKWLRAKRCPWESTASENAALCGDLEMLQWMRAQDPPCPWDSDVCNFAAYKGHLEVLRWARSQGCPWDKKVPCAAALRGHLEVLRWARSQDCPWDEGVTNAAAGGGHLEVLQWMRAQDPPCPWDSGVCWNAAEGGHLEVLRWARSQGCPWNERVTNAAAGGGHLKVLKWLEFITTNGLNGHDKTKRAYTNTRVRNSATS</sequence>
<accession>A0AAX4PI54</accession>
<evidence type="ECO:0000259" key="2">
    <source>
        <dbReference type="Pfam" id="PF00646"/>
    </source>
</evidence>
<dbReference type="SUPFAM" id="SSF81383">
    <property type="entry name" value="F-box domain"/>
    <property type="match status" value="1"/>
</dbReference>
<dbReference type="InterPro" id="IPR052050">
    <property type="entry name" value="SecEffector_AnkRepeat"/>
</dbReference>
<organism evidence="3 4">
    <name type="scientific">Chloropicon roscoffensis</name>
    <dbReference type="NCBI Taxonomy" id="1461544"/>
    <lineage>
        <taxon>Eukaryota</taxon>
        <taxon>Viridiplantae</taxon>
        <taxon>Chlorophyta</taxon>
        <taxon>Chloropicophyceae</taxon>
        <taxon>Chloropicales</taxon>
        <taxon>Chloropicaceae</taxon>
        <taxon>Chloropicon</taxon>
    </lineage>
</organism>
<dbReference type="InterPro" id="IPR001810">
    <property type="entry name" value="F-box_dom"/>
</dbReference>
<gene>
    <name evidence="3" type="ORF">HKI87_13g74390</name>
</gene>
<dbReference type="InterPro" id="IPR036770">
    <property type="entry name" value="Ankyrin_rpt-contain_sf"/>
</dbReference>
<dbReference type="AlphaFoldDB" id="A0AAX4PI54"/>
<feature type="domain" description="F-box" evidence="2">
    <location>
        <begin position="101"/>
        <end position="131"/>
    </location>
</feature>
<reference evidence="3 4" key="1">
    <citation type="submission" date="2024-03" db="EMBL/GenBank/DDBJ databases">
        <title>Complete genome sequence of the green alga Chloropicon roscoffensis RCC1871.</title>
        <authorList>
            <person name="Lemieux C."/>
            <person name="Pombert J.-F."/>
            <person name="Otis C."/>
            <person name="Turmel M."/>
        </authorList>
    </citation>
    <scope>NUCLEOTIDE SEQUENCE [LARGE SCALE GENOMIC DNA]</scope>
    <source>
        <strain evidence="3 4">RCC1871</strain>
    </source>
</reference>
<protein>
    <submittedName>
        <fullName evidence="3">Ankyrin repeat protein</fullName>
    </submittedName>
</protein>
<name>A0AAX4PI54_9CHLO</name>
<feature type="region of interest" description="Disordered" evidence="1">
    <location>
        <begin position="20"/>
        <end position="60"/>
    </location>
</feature>
<dbReference type="Gene3D" id="1.25.40.20">
    <property type="entry name" value="Ankyrin repeat-containing domain"/>
    <property type="match status" value="1"/>
</dbReference>
<dbReference type="Proteomes" id="UP001472866">
    <property type="component" value="Chromosome 13"/>
</dbReference>
<dbReference type="EMBL" id="CP151513">
    <property type="protein sequence ID" value="WZN65877.1"/>
    <property type="molecule type" value="Genomic_DNA"/>
</dbReference>
<dbReference type="PANTHER" id="PTHR46586">
    <property type="entry name" value="ANKYRIN REPEAT-CONTAINING PROTEIN"/>
    <property type="match status" value="1"/>
</dbReference>
<dbReference type="CDD" id="cd09917">
    <property type="entry name" value="F-box_SF"/>
    <property type="match status" value="1"/>
</dbReference>
<keyword evidence="4" id="KW-1185">Reference proteome</keyword>
<evidence type="ECO:0000313" key="4">
    <source>
        <dbReference type="Proteomes" id="UP001472866"/>
    </source>
</evidence>